<keyword evidence="4" id="KW-1185">Reference proteome</keyword>
<evidence type="ECO:0000259" key="2">
    <source>
        <dbReference type="Pfam" id="PF20434"/>
    </source>
</evidence>
<dbReference type="InterPro" id="IPR049492">
    <property type="entry name" value="BD-FAE-like_dom"/>
</dbReference>
<dbReference type="InParanoid" id="D3BJX0"/>
<reference evidence="3 4" key="1">
    <citation type="journal article" date="2011" name="Genome Res.">
        <title>Phylogeny-wide analysis of social amoeba genomes highlights ancient origins for complex intercellular communication.</title>
        <authorList>
            <person name="Heidel A.J."/>
            <person name="Lawal H.M."/>
            <person name="Felder M."/>
            <person name="Schilde C."/>
            <person name="Helps N.R."/>
            <person name="Tunggal B."/>
            <person name="Rivero F."/>
            <person name="John U."/>
            <person name="Schleicher M."/>
            <person name="Eichinger L."/>
            <person name="Platzer M."/>
            <person name="Noegel A.A."/>
            <person name="Schaap P."/>
            <person name="Gloeckner G."/>
        </authorList>
    </citation>
    <scope>NUCLEOTIDE SEQUENCE [LARGE SCALE GENOMIC DNA]</scope>
    <source>
        <strain evidence="4">ATCC 26659 / Pp 5 / PN500</strain>
    </source>
</reference>
<dbReference type="PANTHER" id="PTHR48081:SF33">
    <property type="entry name" value="KYNURENINE FORMAMIDASE"/>
    <property type="match status" value="1"/>
</dbReference>
<name>D3BJX0_HETP5</name>
<dbReference type="Proteomes" id="UP000001396">
    <property type="component" value="Unassembled WGS sequence"/>
</dbReference>
<gene>
    <name evidence="3" type="ORF">PPL_08850</name>
</gene>
<dbReference type="STRING" id="670386.D3BJX0"/>
<sequence>MKYPLREVYSKLDKQHREYYDKYGRSPIFLKWITFFTKLLEIYYFFRLLPRRKNSRILLYKDVIYSNKRPRNITDIYTPREASNRPCVIFVHGGFLCSGDKIKNVTLGNQLAKNGIVAFVANYTLYPKGDGNDMIDDMAEIVRWVHDNAEKYGGSPENIHMLGYSAGAAICYWYLSTRKQLGHHTKINSFIGVGGAYCPKTHFVMQTHSGFEHNVGFVIFEKTFEYNLHQFIKNNPNYAKEMPRTYILFGNKDHIVGDGNGKEIIEVLRAHKDNQDDTKYIEYNGGHIDLLAYASEQPVEETIKIPRDTYITKRPITMISSDIINFINLN</sequence>
<dbReference type="GeneID" id="31364327"/>
<dbReference type="AlphaFoldDB" id="D3BJX0"/>
<feature type="domain" description="BD-FAE-like" evidence="2">
    <location>
        <begin position="75"/>
        <end position="256"/>
    </location>
</feature>
<dbReference type="GO" id="GO:0016787">
    <property type="term" value="F:hydrolase activity"/>
    <property type="evidence" value="ECO:0007669"/>
    <property type="project" value="UniProtKB-KW"/>
</dbReference>
<dbReference type="SUPFAM" id="SSF53474">
    <property type="entry name" value="alpha/beta-Hydrolases"/>
    <property type="match status" value="1"/>
</dbReference>
<organism evidence="3 4">
    <name type="scientific">Heterostelium pallidum (strain ATCC 26659 / Pp 5 / PN500)</name>
    <name type="common">Cellular slime mold</name>
    <name type="synonym">Polysphondylium pallidum</name>
    <dbReference type="NCBI Taxonomy" id="670386"/>
    <lineage>
        <taxon>Eukaryota</taxon>
        <taxon>Amoebozoa</taxon>
        <taxon>Evosea</taxon>
        <taxon>Eumycetozoa</taxon>
        <taxon>Dictyostelia</taxon>
        <taxon>Acytosteliales</taxon>
        <taxon>Acytosteliaceae</taxon>
        <taxon>Heterostelium</taxon>
    </lineage>
</organism>
<dbReference type="ESTHER" id="polpa-d3bjx0">
    <property type="family name" value="BD-FAE"/>
</dbReference>
<evidence type="ECO:0000313" key="4">
    <source>
        <dbReference type="Proteomes" id="UP000001396"/>
    </source>
</evidence>
<dbReference type="InterPro" id="IPR050300">
    <property type="entry name" value="GDXG_lipolytic_enzyme"/>
</dbReference>
<dbReference type="InterPro" id="IPR029058">
    <property type="entry name" value="AB_hydrolase_fold"/>
</dbReference>
<proteinExistence type="predicted"/>
<dbReference type="EMBL" id="ADBJ01000038">
    <property type="protein sequence ID" value="EFA78200.1"/>
    <property type="molecule type" value="Genomic_DNA"/>
</dbReference>
<accession>D3BJX0</accession>
<comment type="caution">
    <text evidence="3">The sequence shown here is derived from an EMBL/GenBank/DDBJ whole genome shotgun (WGS) entry which is preliminary data.</text>
</comment>
<dbReference type="RefSeq" id="XP_020430326.1">
    <property type="nucleotide sequence ID" value="XM_020579651.1"/>
</dbReference>
<dbReference type="Pfam" id="PF20434">
    <property type="entry name" value="BD-FAE"/>
    <property type="match status" value="1"/>
</dbReference>
<keyword evidence="1" id="KW-0378">Hydrolase</keyword>
<evidence type="ECO:0000313" key="3">
    <source>
        <dbReference type="EMBL" id="EFA78200.1"/>
    </source>
</evidence>
<protein>
    <recommendedName>
        <fullName evidence="2">BD-FAE-like domain-containing protein</fullName>
    </recommendedName>
</protein>
<dbReference type="Gene3D" id="3.40.50.1820">
    <property type="entry name" value="alpha/beta hydrolase"/>
    <property type="match status" value="1"/>
</dbReference>
<evidence type="ECO:0000256" key="1">
    <source>
        <dbReference type="ARBA" id="ARBA00022801"/>
    </source>
</evidence>
<dbReference type="PANTHER" id="PTHR48081">
    <property type="entry name" value="AB HYDROLASE SUPERFAMILY PROTEIN C4A8.06C"/>
    <property type="match status" value="1"/>
</dbReference>